<evidence type="ECO:0000256" key="3">
    <source>
        <dbReference type="ARBA" id="ARBA00022630"/>
    </source>
</evidence>
<keyword evidence="6 8" id="KW-0560">Oxidoreductase</keyword>
<dbReference type="InterPro" id="IPR000415">
    <property type="entry name" value="Nitroreductase-like"/>
</dbReference>
<keyword evidence="11" id="KW-1185">Reference proteome</keyword>
<evidence type="ECO:0000313" key="10">
    <source>
        <dbReference type="EMBL" id="MCK0538845.1"/>
    </source>
</evidence>
<accession>A0ABT0EAR4</accession>
<evidence type="ECO:0000256" key="5">
    <source>
        <dbReference type="ARBA" id="ARBA00022857"/>
    </source>
</evidence>
<gene>
    <name evidence="10" type="ORF">MU846_14120</name>
</gene>
<dbReference type="Pfam" id="PF00881">
    <property type="entry name" value="Nitroreductase"/>
    <property type="match status" value="1"/>
</dbReference>
<reference evidence="10" key="1">
    <citation type="submission" date="2022-04" db="EMBL/GenBank/DDBJ databases">
        <title>Alcanivorax sp. CY1518 draft genome sequence.</title>
        <authorList>
            <person name="Zhao G."/>
            <person name="An M."/>
        </authorList>
    </citation>
    <scope>NUCLEOTIDE SEQUENCE</scope>
    <source>
        <strain evidence="10">CY1518</strain>
    </source>
</reference>
<evidence type="ECO:0000256" key="6">
    <source>
        <dbReference type="ARBA" id="ARBA00023002"/>
    </source>
</evidence>
<comment type="cofactor">
    <cofactor evidence="1 8">
        <name>FMN</name>
        <dbReference type="ChEBI" id="CHEBI:58210"/>
    </cofactor>
</comment>
<keyword evidence="5 8" id="KW-0521">NADP</keyword>
<dbReference type="EC" id="1.-.-.-" evidence="8"/>
<dbReference type="Gene3D" id="3.40.109.10">
    <property type="entry name" value="NADH Oxidase"/>
    <property type="match status" value="1"/>
</dbReference>
<evidence type="ECO:0000313" key="11">
    <source>
        <dbReference type="Proteomes" id="UP001165524"/>
    </source>
</evidence>
<dbReference type="SUPFAM" id="SSF55469">
    <property type="entry name" value="FMN-dependent nitroreductase-like"/>
    <property type="match status" value="1"/>
</dbReference>
<organism evidence="10 11">
    <name type="scientific">Alcanivorax quisquiliarum</name>
    <dbReference type="NCBI Taxonomy" id="2933565"/>
    <lineage>
        <taxon>Bacteria</taxon>
        <taxon>Pseudomonadati</taxon>
        <taxon>Pseudomonadota</taxon>
        <taxon>Gammaproteobacteria</taxon>
        <taxon>Oceanospirillales</taxon>
        <taxon>Alcanivoracaceae</taxon>
        <taxon>Alcanivorax</taxon>
    </lineage>
</organism>
<sequence>MDAISALHGRVSIATLGQPGPTSEQLDIMLRAAVRAPDHGVLRPWRFIVLQGSEREALGDIFVQACLRSAPDSDTETLEKMRRAPLRAPMVVVVIAETDPDNRIPLTDQLLAAGAAAQNIMLAAHALGLGGMWRTGDMAKNTLVKERLGFAEKDEIIGFLYLGTPTGSIKRVPANDPARYLRALPQ</sequence>
<dbReference type="Proteomes" id="UP001165524">
    <property type="component" value="Unassembled WGS sequence"/>
</dbReference>
<keyword evidence="7 8" id="KW-0520">NAD</keyword>
<dbReference type="PIRSF" id="PIRSF000232">
    <property type="entry name" value="YdjA"/>
    <property type="match status" value="1"/>
</dbReference>
<comment type="similarity">
    <text evidence="2 8">Belongs to the nitroreductase family.</text>
</comment>
<evidence type="ECO:0000259" key="9">
    <source>
        <dbReference type="Pfam" id="PF00881"/>
    </source>
</evidence>
<evidence type="ECO:0000256" key="2">
    <source>
        <dbReference type="ARBA" id="ARBA00007118"/>
    </source>
</evidence>
<evidence type="ECO:0000256" key="8">
    <source>
        <dbReference type="PIRNR" id="PIRNR000232"/>
    </source>
</evidence>
<keyword evidence="3 8" id="KW-0285">Flavoprotein</keyword>
<evidence type="ECO:0000256" key="7">
    <source>
        <dbReference type="ARBA" id="ARBA00023027"/>
    </source>
</evidence>
<dbReference type="CDD" id="cd02135">
    <property type="entry name" value="YdjA-like"/>
    <property type="match status" value="1"/>
</dbReference>
<name>A0ABT0EAR4_9GAMM</name>
<dbReference type="PANTHER" id="PTHR43821:SF1">
    <property type="entry name" value="NAD(P)H NITROREDUCTASE YDJA-RELATED"/>
    <property type="match status" value="1"/>
</dbReference>
<feature type="domain" description="Nitroreductase" evidence="9">
    <location>
        <begin position="18"/>
        <end position="163"/>
    </location>
</feature>
<proteinExistence type="inferred from homology"/>
<dbReference type="InterPro" id="IPR029479">
    <property type="entry name" value="Nitroreductase"/>
</dbReference>
<dbReference type="RefSeq" id="WP_246953860.1">
    <property type="nucleotide sequence ID" value="NZ_JALKII010000017.1"/>
</dbReference>
<dbReference type="InterPro" id="IPR026021">
    <property type="entry name" value="YdjA-like"/>
</dbReference>
<comment type="caution">
    <text evidence="10">The sequence shown here is derived from an EMBL/GenBank/DDBJ whole genome shotgun (WGS) entry which is preliminary data.</text>
</comment>
<keyword evidence="4 8" id="KW-0288">FMN</keyword>
<evidence type="ECO:0000256" key="1">
    <source>
        <dbReference type="ARBA" id="ARBA00001917"/>
    </source>
</evidence>
<protein>
    <recommendedName>
        <fullName evidence="8">Putative NAD(P)H nitroreductase</fullName>
        <ecNumber evidence="8">1.-.-.-</ecNumber>
    </recommendedName>
</protein>
<dbReference type="EMBL" id="JALKII010000017">
    <property type="protein sequence ID" value="MCK0538845.1"/>
    <property type="molecule type" value="Genomic_DNA"/>
</dbReference>
<dbReference type="InterPro" id="IPR052530">
    <property type="entry name" value="NAD(P)H_nitroreductase"/>
</dbReference>
<evidence type="ECO:0000256" key="4">
    <source>
        <dbReference type="ARBA" id="ARBA00022643"/>
    </source>
</evidence>
<dbReference type="PANTHER" id="PTHR43821">
    <property type="entry name" value="NAD(P)H NITROREDUCTASE YDJA-RELATED"/>
    <property type="match status" value="1"/>
</dbReference>